<feature type="domain" description="FHA" evidence="2">
    <location>
        <begin position="106"/>
        <end position="162"/>
    </location>
</feature>
<dbReference type="Proteomes" id="UP000255295">
    <property type="component" value="Unassembled WGS sequence"/>
</dbReference>
<evidence type="ECO:0000313" key="6">
    <source>
        <dbReference type="Proteomes" id="UP000255295"/>
    </source>
</evidence>
<gene>
    <name evidence="3" type="ORF">LYSIN_00590</name>
    <name evidence="4" type="ORF">NCTC10338_03009</name>
</gene>
<evidence type="ECO:0000313" key="3">
    <source>
        <dbReference type="EMBL" id="POZ55807.1"/>
    </source>
</evidence>
<reference evidence="4 6" key="2">
    <citation type="submission" date="2018-06" db="EMBL/GenBank/DDBJ databases">
        <authorList>
            <consortium name="Pathogen Informatics"/>
            <person name="Doyle S."/>
        </authorList>
    </citation>
    <scope>NUCLEOTIDE SEQUENCE [LARGE SCALE GENOMIC DNA]</scope>
    <source>
        <strain evidence="4 6">NCTC10338</strain>
    </source>
</reference>
<keyword evidence="5" id="KW-1185">Reference proteome</keyword>
<sequence>MNNMKNTVEVNTYNANRQMMIKIIDIIIVIIAFFFILYVFVMNQDFLLKIIIGSMLAIIIIAYGLIKYEAKETMYEYTDTNIQKIVLLNERGAEVEEWLLNDKTSMLIGKSSSEQEVDIDLTGTEYESLINYEHAVLNCVSGMWYIEDIDSVNGVGIKKAHKRVKSSLKQENPYRLNSGDIIYIANTRILAK</sequence>
<dbReference type="Proteomes" id="UP000237319">
    <property type="component" value="Unassembled WGS sequence"/>
</dbReference>
<keyword evidence="1" id="KW-0812">Transmembrane</keyword>
<dbReference type="EMBL" id="PGLV01000001">
    <property type="protein sequence ID" value="POZ55807.1"/>
    <property type="molecule type" value="Genomic_DNA"/>
</dbReference>
<dbReference type="Pfam" id="PF00498">
    <property type="entry name" value="FHA"/>
    <property type="match status" value="1"/>
</dbReference>
<dbReference type="InterPro" id="IPR000253">
    <property type="entry name" value="FHA_dom"/>
</dbReference>
<proteinExistence type="predicted"/>
<feature type="transmembrane region" description="Helical" evidence="1">
    <location>
        <begin position="46"/>
        <end position="66"/>
    </location>
</feature>
<dbReference type="PROSITE" id="PS50006">
    <property type="entry name" value="FHA_DOMAIN"/>
    <property type="match status" value="1"/>
</dbReference>
<evidence type="ECO:0000313" key="4">
    <source>
        <dbReference type="EMBL" id="SUV17897.1"/>
    </source>
</evidence>
<comment type="caution">
    <text evidence="3">The sequence shown here is derived from an EMBL/GenBank/DDBJ whole genome shotgun (WGS) entry which is preliminary data.</text>
</comment>
<accession>A0A2S5CYH1</accession>
<dbReference type="EMBL" id="UFSZ01000001">
    <property type="protein sequence ID" value="SUV17897.1"/>
    <property type="molecule type" value="Genomic_DNA"/>
</dbReference>
<dbReference type="SUPFAM" id="SSF49879">
    <property type="entry name" value="SMAD/FHA domain"/>
    <property type="match status" value="1"/>
</dbReference>
<protein>
    <submittedName>
        <fullName evidence="4">FHA domain</fullName>
    </submittedName>
</protein>
<organism evidence="3 5">
    <name type="scientific">Lysinibacillus sphaericus</name>
    <name type="common">Bacillus sphaericus</name>
    <dbReference type="NCBI Taxonomy" id="1421"/>
    <lineage>
        <taxon>Bacteria</taxon>
        <taxon>Bacillati</taxon>
        <taxon>Bacillota</taxon>
        <taxon>Bacilli</taxon>
        <taxon>Bacillales</taxon>
        <taxon>Bacillaceae</taxon>
        <taxon>Lysinibacillus</taxon>
    </lineage>
</organism>
<evidence type="ECO:0000259" key="2">
    <source>
        <dbReference type="PROSITE" id="PS50006"/>
    </source>
</evidence>
<dbReference type="CDD" id="cd00060">
    <property type="entry name" value="FHA"/>
    <property type="match status" value="1"/>
</dbReference>
<dbReference type="Gene3D" id="2.60.200.20">
    <property type="match status" value="1"/>
</dbReference>
<name>A0A2S5CYH1_LYSSH</name>
<dbReference type="InterPro" id="IPR008984">
    <property type="entry name" value="SMAD_FHA_dom_sf"/>
</dbReference>
<evidence type="ECO:0000256" key="1">
    <source>
        <dbReference type="SAM" id="Phobius"/>
    </source>
</evidence>
<feature type="transmembrane region" description="Helical" evidence="1">
    <location>
        <begin position="21"/>
        <end position="40"/>
    </location>
</feature>
<evidence type="ECO:0000313" key="5">
    <source>
        <dbReference type="Proteomes" id="UP000237319"/>
    </source>
</evidence>
<keyword evidence="1" id="KW-1133">Transmembrane helix</keyword>
<keyword evidence="1" id="KW-0472">Membrane</keyword>
<reference evidence="3 5" key="1">
    <citation type="submission" date="2017-11" db="EMBL/GenBank/DDBJ databases">
        <title>Genome sequence of Lysinibacillus sphaericus, a lignin-degrading bacteria isolated from municipal solid waste soil.</title>
        <authorList>
            <person name="Persinoti G.F."/>
            <person name="Paixao D.A."/>
            <person name="Bugg T.D."/>
            <person name="Squina F.M."/>
        </authorList>
    </citation>
    <scope>NUCLEOTIDE SEQUENCE [LARGE SCALE GENOMIC DNA]</scope>
    <source>
        <strain evidence="3 5">A1</strain>
    </source>
</reference>
<dbReference type="AlphaFoldDB" id="A0A2S5CYH1"/>